<organism evidence="2 3">
    <name type="scientific">Cladophialophora carrionii CBS 160.54</name>
    <dbReference type="NCBI Taxonomy" id="1279043"/>
    <lineage>
        <taxon>Eukaryota</taxon>
        <taxon>Fungi</taxon>
        <taxon>Dikarya</taxon>
        <taxon>Ascomycota</taxon>
        <taxon>Pezizomycotina</taxon>
        <taxon>Eurotiomycetes</taxon>
        <taxon>Chaetothyriomycetidae</taxon>
        <taxon>Chaetothyriales</taxon>
        <taxon>Herpotrichiellaceae</taxon>
        <taxon>Cladophialophora</taxon>
    </lineage>
</organism>
<name>V9D530_9EURO</name>
<feature type="region of interest" description="Disordered" evidence="1">
    <location>
        <begin position="233"/>
        <end position="255"/>
    </location>
</feature>
<feature type="region of interest" description="Disordered" evidence="1">
    <location>
        <begin position="286"/>
        <end position="340"/>
    </location>
</feature>
<dbReference type="RefSeq" id="XP_008728621.1">
    <property type="nucleotide sequence ID" value="XM_008730399.1"/>
</dbReference>
<dbReference type="OrthoDB" id="4150293at2759"/>
<dbReference type="AlphaFoldDB" id="V9D530"/>
<dbReference type="Proteomes" id="UP000030678">
    <property type="component" value="Unassembled WGS sequence"/>
</dbReference>
<reference evidence="2 3" key="1">
    <citation type="submission" date="2013-03" db="EMBL/GenBank/DDBJ databases">
        <title>The Genome Sequence of Cladophialophora carrionii CBS 160.54.</title>
        <authorList>
            <consortium name="The Broad Institute Genomics Platform"/>
            <person name="Cuomo C."/>
            <person name="de Hoog S."/>
            <person name="Gorbushina A."/>
            <person name="Walker B."/>
            <person name="Young S.K."/>
            <person name="Zeng Q."/>
            <person name="Gargeya S."/>
            <person name="Fitzgerald M."/>
            <person name="Haas B."/>
            <person name="Abouelleil A."/>
            <person name="Allen A.W."/>
            <person name="Alvarado L."/>
            <person name="Arachchi H.M."/>
            <person name="Berlin A.M."/>
            <person name="Chapman S.B."/>
            <person name="Gainer-Dewar J."/>
            <person name="Goldberg J."/>
            <person name="Griggs A."/>
            <person name="Gujja S."/>
            <person name="Hansen M."/>
            <person name="Howarth C."/>
            <person name="Imamovic A."/>
            <person name="Ireland A."/>
            <person name="Larimer J."/>
            <person name="McCowan C."/>
            <person name="Murphy C."/>
            <person name="Pearson M."/>
            <person name="Poon T.W."/>
            <person name="Priest M."/>
            <person name="Roberts A."/>
            <person name="Saif S."/>
            <person name="Shea T."/>
            <person name="Sisk P."/>
            <person name="Sykes S."/>
            <person name="Wortman J."/>
            <person name="Nusbaum C."/>
            <person name="Birren B."/>
        </authorList>
    </citation>
    <scope>NUCLEOTIDE SEQUENCE [LARGE SCALE GENOMIC DNA]</scope>
    <source>
        <strain evidence="2 3">CBS 160.54</strain>
    </source>
</reference>
<feature type="compositionally biased region" description="Polar residues" evidence="1">
    <location>
        <begin position="233"/>
        <end position="245"/>
    </location>
</feature>
<accession>V9D530</accession>
<dbReference type="HOGENOM" id="CLU_611109_0_0_1"/>
<gene>
    <name evidence="2" type="ORF">G647_06074</name>
</gene>
<dbReference type="GeneID" id="19984567"/>
<feature type="compositionally biased region" description="Low complexity" evidence="1">
    <location>
        <begin position="314"/>
        <end position="323"/>
    </location>
</feature>
<feature type="region of interest" description="Disordered" evidence="1">
    <location>
        <begin position="176"/>
        <end position="209"/>
    </location>
</feature>
<evidence type="ECO:0000313" key="3">
    <source>
        <dbReference type="Proteomes" id="UP000030678"/>
    </source>
</evidence>
<evidence type="ECO:0000256" key="1">
    <source>
        <dbReference type="SAM" id="MobiDB-lite"/>
    </source>
</evidence>
<protein>
    <recommendedName>
        <fullName evidence="4">C2H2-type domain-containing protein</fullName>
    </recommendedName>
</protein>
<feature type="compositionally biased region" description="Polar residues" evidence="1">
    <location>
        <begin position="183"/>
        <end position="199"/>
    </location>
</feature>
<proteinExistence type="predicted"/>
<dbReference type="VEuPathDB" id="FungiDB:G647_06074"/>
<sequence>MNHPGFPLTWNGERQPRLPQLGRSAQEIRDASQRGAAFRNTVAIQPDAAFQLQQSAFPPPVRQVPQLDLFGNNAQASPAQSRAWDNVFQSILTHPDIATHRDGVCSYLRIPSGLWTELYKPQVFEHVHHLLTDCLARNYGRLPDDLRILINELRDLPEFPHLRAHLVNVIMSTVPQQDPPQTPSVSSGQDVRATVSHSVGSDFDRSGETSPILVISSPRTAQSGRTAVTTPLSVGNVRSTPQTPFQRAKGRAPRGERYKCPYTNCKHEPFRNAGNFNNHMRSCHAESPYRNQHPSDFLIPDLSPQPSIQGDAMSSAATTSSGSPLSHRRPSQDFGNGEVADIGDRNALESIGNNVVFHAGHVGLQAGVARGGLNHADPQEEQVTSGLVNSSLLESFTFSPSSRQLQPDIIWDDAADDINRLSPTGAGPVGFYDFQMMERSRRSDRTSR</sequence>
<dbReference type="EMBL" id="KB822706">
    <property type="protein sequence ID" value="ETI22004.1"/>
    <property type="molecule type" value="Genomic_DNA"/>
</dbReference>
<evidence type="ECO:0000313" key="2">
    <source>
        <dbReference type="EMBL" id="ETI22004.1"/>
    </source>
</evidence>
<evidence type="ECO:0008006" key="4">
    <source>
        <dbReference type="Google" id="ProtNLM"/>
    </source>
</evidence>